<reference evidence="11 12" key="1">
    <citation type="submission" date="2024-01" db="EMBL/GenBank/DDBJ databases">
        <title>The genome of the rayed Mediterranean limpet Patella caerulea (Linnaeus, 1758).</title>
        <authorList>
            <person name="Anh-Thu Weber A."/>
            <person name="Halstead-Nussloch G."/>
        </authorList>
    </citation>
    <scope>NUCLEOTIDE SEQUENCE [LARGE SCALE GENOMIC DNA]</scope>
    <source>
        <strain evidence="11">AATW-2023a</strain>
        <tissue evidence="11">Whole specimen</tissue>
    </source>
</reference>
<dbReference type="Proteomes" id="UP001347796">
    <property type="component" value="Unassembled WGS sequence"/>
</dbReference>
<keyword evidence="9" id="KW-0325">Glycoprotein</keyword>
<keyword evidence="7" id="KW-1133">Transmembrane helix</keyword>
<comment type="subcellular location">
    <subcellularLocation>
        <location evidence="1">Membrane</location>
        <topology evidence="1">Single-pass type II membrane protein</topology>
    </subcellularLocation>
</comment>
<dbReference type="GO" id="GO:0016020">
    <property type="term" value="C:membrane"/>
    <property type="evidence" value="ECO:0007669"/>
    <property type="project" value="UniProtKB-SubCell"/>
</dbReference>
<evidence type="ECO:0000313" key="12">
    <source>
        <dbReference type="Proteomes" id="UP001347796"/>
    </source>
</evidence>
<keyword evidence="3" id="KW-0328">Glycosyltransferase</keyword>
<comment type="caution">
    <text evidence="11">The sequence shown here is derived from an EMBL/GenBank/DDBJ whole genome shotgun (WGS) entry which is preliminary data.</text>
</comment>
<evidence type="ECO:0000256" key="6">
    <source>
        <dbReference type="ARBA" id="ARBA00022968"/>
    </source>
</evidence>
<protein>
    <submittedName>
        <fullName evidence="11">Uncharacterized protein</fullName>
    </submittedName>
</protein>
<evidence type="ECO:0000256" key="10">
    <source>
        <dbReference type="ARBA" id="ARBA00038150"/>
    </source>
</evidence>
<gene>
    <name evidence="11" type="ORF">SNE40_002405</name>
</gene>
<dbReference type="PANTHER" id="PTHR19297">
    <property type="entry name" value="GLYCOSYLTRANSFERASE 14 FAMILY MEMBER"/>
    <property type="match status" value="1"/>
</dbReference>
<evidence type="ECO:0000256" key="8">
    <source>
        <dbReference type="ARBA" id="ARBA00023136"/>
    </source>
</evidence>
<keyword evidence="5" id="KW-0812">Transmembrane</keyword>
<dbReference type="EMBL" id="JAZGQO010000002">
    <property type="protein sequence ID" value="KAK6190569.1"/>
    <property type="molecule type" value="Genomic_DNA"/>
</dbReference>
<proteinExistence type="inferred from homology"/>
<evidence type="ECO:0000256" key="4">
    <source>
        <dbReference type="ARBA" id="ARBA00022679"/>
    </source>
</evidence>
<keyword evidence="12" id="KW-1185">Reference proteome</keyword>
<evidence type="ECO:0000256" key="3">
    <source>
        <dbReference type="ARBA" id="ARBA00022676"/>
    </source>
</evidence>
<keyword evidence="6" id="KW-0735">Signal-anchor</keyword>
<comment type="pathway">
    <text evidence="2">Protein modification; protein glycosylation.</text>
</comment>
<dbReference type="Pfam" id="PF02485">
    <property type="entry name" value="Branch"/>
    <property type="match status" value="1"/>
</dbReference>
<dbReference type="InterPro" id="IPR003406">
    <property type="entry name" value="Glyco_trans_14"/>
</dbReference>
<name>A0AAN8KDL0_PATCE</name>
<dbReference type="PANTHER" id="PTHR19297:SF191">
    <property type="entry name" value="PROTEIN XYLOSYLTRANSFERASE"/>
    <property type="match status" value="1"/>
</dbReference>
<evidence type="ECO:0000256" key="1">
    <source>
        <dbReference type="ARBA" id="ARBA00004606"/>
    </source>
</evidence>
<accession>A0AAN8KDL0</accession>
<sequence length="448" mass="52390">MFKNKTFGSLLILVSVYVVAFYYKVLPELWKKSVRLTKNNSVLNNDIPYDVIDAYYQSNYGSCQHSVVTENKINCKKLIENETPMTQVIPVNVSRICKLTTITENCQLFRHINGYDDKVITQLEEDFPLAFGIRLYNSPEQVEQLLRIIYRPHNFYCIHVDTGSDKSIFNSLKAVARCFENVVVLSKIRTVYSSIRLVEADLLCMKEALKSSVQWKYFLNMAGEEVPLKTNLEIVQICQLLKGRNEIESEPAPYFAKRRMKWGYNLTEFEMIRTNVLKKPFTGNVRLRKGCAYGTFARRFVQFVLNNDKANDFFEFLKDTYAPEEVFFSTLNSVGGAPGGYNITIRNSHRDFLSRTILWQWNRHIMCPGKYRRTVCVFNNKALPWLVKQPELIANKMDGDYDQVVIDCMEEYLRNKTLQADVTGFNKMRYLQYPHIKDLHNRNLWDKI</sequence>
<keyword evidence="4" id="KW-0808">Transferase</keyword>
<evidence type="ECO:0000256" key="2">
    <source>
        <dbReference type="ARBA" id="ARBA00004922"/>
    </source>
</evidence>
<dbReference type="GO" id="GO:0008375">
    <property type="term" value="F:acetylglucosaminyltransferase activity"/>
    <property type="evidence" value="ECO:0007669"/>
    <property type="project" value="TreeGrafter"/>
</dbReference>
<dbReference type="AlphaFoldDB" id="A0AAN8KDL0"/>
<evidence type="ECO:0000256" key="9">
    <source>
        <dbReference type="ARBA" id="ARBA00023180"/>
    </source>
</evidence>
<evidence type="ECO:0000256" key="7">
    <source>
        <dbReference type="ARBA" id="ARBA00022989"/>
    </source>
</evidence>
<evidence type="ECO:0000313" key="11">
    <source>
        <dbReference type="EMBL" id="KAK6190569.1"/>
    </source>
</evidence>
<comment type="similarity">
    <text evidence="10">Belongs to the glycosyltransferase 14 family.</text>
</comment>
<organism evidence="11 12">
    <name type="scientific">Patella caerulea</name>
    <name type="common">Rayed Mediterranean limpet</name>
    <dbReference type="NCBI Taxonomy" id="87958"/>
    <lineage>
        <taxon>Eukaryota</taxon>
        <taxon>Metazoa</taxon>
        <taxon>Spiralia</taxon>
        <taxon>Lophotrochozoa</taxon>
        <taxon>Mollusca</taxon>
        <taxon>Gastropoda</taxon>
        <taxon>Patellogastropoda</taxon>
        <taxon>Patelloidea</taxon>
        <taxon>Patellidae</taxon>
        <taxon>Patella</taxon>
    </lineage>
</organism>
<keyword evidence="8" id="KW-0472">Membrane</keyword>
<evidence type="ECO:0000256" key="5">
    <source>
        <dbReference type="ARBA" id="ARBA00022692"/>
    </source>
</evidence>